<dbReference type="FunFam" id="1.10.510.10:FF:000044">
    <property type="entry name" value="Putative LRR receptor-like serine/threonine-protein kinase"/>
    <property type="match status" value="1"/>
</dbReference>
<evidence type="ECO:0000256" key="17">
    <source>
        <dbReference type="SAM" id="MobiDB-lite"/>
    </source>
</evidence>
<dbReference type="Gene3D" id="1.10.510.10">
    <property type="entry name" value="Transferase(Phosphotransferase) domain 1"/>
    <property type="match status" value="1"/>
</dbReference>
<accession>A0A059BVI9</accession>
<evidence type="ECO:0000256" key="3">
    <source>
        <dbReference type="ARBA" id="ARBA00022553"/>
    </source>
</evidence>
<keyword evidence="5" id="KW-0812">Transmembrane</keyword>
<dbReference type="GO" id="GO:0004674">
    <property type="term" value="F:protein serine/threonine kinase activity"/>
    <property type="evidence" value="ECO:0000318"/>
    <property type="project" value="GO_Central"/>
</dbReference>
<keyword evidence="4" id="KW-0808">Transferase</keyword>
<evidence type="ECO:0000256" key="1">
    <source>
        <dbReference type="ARBA" id="ARBA00004167"/>
    </source>
</evidence>
<dbReference type="Pfam" id="PF07714">
    <property type="entry name" value="PK_Tyr_Ser-Thr"/>
    <property type="match status" value="1"/>
</dbReference>
<dbReference type="Gramene" id="KCW69935">
    <property type="protein sequence ID" value="KCW69935"/>
    <property type="gene ID" value="EUGRSUZ_F03259"/>
</dbReference>
<evidence type="ECO:0000256" key="5">
    <source>
        <dbReference type="ARBA" id="ARBA00022692"/>
    </source>
</evidence>
<dbReference type="InterPro" id="IPR011009">
    <property type="entry name" value="Kinase-like_dom_sf"/>
</dbReference>
<dbReference type="PROSITE" id="PS00107">
    <property type="entry name" value="PROTEIN_KINASE_ATP"/>
    <property type="match status" value="1"/>
</dbReference>
<keyword evidence="12" id="KW-0472">Membrane</keyword>
<sequence>MPCFPSFFKRSRACLVKLRGEVDDEVSGIQNTKLFKYKDLVKATEDFSRSNKIGHGGFGSVYKGELEDGTLVAVKVLSAESSQGVREFLTEINMIANIEHPNLVKLHGCCVEGQHRILVYGYLEKNSLAQTLLGGSNSGIQFQWPARRKICIGVAMGLAFLHEEVQPPIIHRDIKASNILLDRQLEPIISDFGLAKLFPSNMTHISTRVAGTVGYLAPEYAMRGQLTNKADIYSFGVLLLEIVSGRCNTNRKLPAEERYLLDVAWKLHEKGELMSLVDASLDGEDHREEACLYMKIGLLCAQGLSRLRPSMSTVVKMLTGFAEVNDSEISRPGSLTNFLNIIAEEGPKGHPKDSSSTASGESSGPEKSSLWSKDMPSSCATMTFNSIYDRSI</sequence>
<gene>
    <name evidence="19" type="ORF">EUGRSUZ_F03259</name>
</gene>
<dbReference type="Gramene" id="KCW69936">
    <property type="protein sequence ID" value="KCW69936"/>
    <property type="gene ID" value="EUGRSUZ_F03259"/>
</dbReference>
<protein>
    <recommendedName>
        <fullName evidence="18">Protein kinase domain-containing protein</fullName>
    </recommendedName>
</protein>
<dbReference type="InterPro" id="IPR000719">
    <property type="entry name" value="Prot_kinase_dom"/>
</dbReference>
<evidence type="ECO:0000256" key="11">
    <source>
        <dbReference type="ARBA" id="ARBA00022989"/>
    </source>
</evidence>
<evidence type="ECO:0000256" key="15">
    <source>
        <dbReference type="PROSITE-ProRule" id="PRU10141"/>
    </source>
</evidence>
<keyword evidence="11" id="KW-1133">Transmembrane helix</keyword>
<dbReference type="eggNOG" id="KOG1187">
    <property type="taxonomic scope" value="Eukaryota"/>
</dbReference>
<evidence type="ECO:0000256" key="12">
    <source>
        <dbReference type="ARBA" id="ARBA00023136"/>
    </source>
</evidence>
<feature type="domain" description="Protein kinase" evidence="18">
    <location>
        <begin position="47"/>
        <end position="392"/>
    </location>
</feature>
<dbReference type="OrthoDB" id="4062651at2759"/>
<dbReference type="AlphaFoldDB" id="A0A059BVI9"/>
<proteinExistence type="inferred from homology"/>
<feature type="compositionally biased region" description="Low complexity" evidence="17">
    <location>
        <begin position="354"/>
        <end position="363"/>
    </location>
</feature>
<evidence type="ECO:0000256" key="6">
    <source>
        <dbReference type="ARBA" id="ARBA00022729"/>
    </source>
</evidence>
<keyword evidence="14" id="KW-0325">Glycoprotein</keyword>
<keyword evidence="2 16" id="KW-0723">Serine/threonine-protein kinase</keyword>
<keyword evidence="9" id="KW-0418">Kinase</keyword>
<dbReference type="GO" id="GO:0005524">
    <property type="term" value="F:ATP binding"/>
    <property type="evidence" value="ECO:0007669"/>
    <property type="project" value="UniProtKB-UniRule"/>
</dbReference>
<keyword evidence="10 15" id="KW-0067">ATP-binding</keyword>
<dbReference type="PROSITE" id="PS50011">
    <property type="entry name" value="PROTEIN_KINASE_DOM"/>
    <property type="match status" value="1"/>
</dbReference>
<comment type="subcellular location">
    <subcellularLocation>
        <location evidence="1">Membrane</location>
        <topology evidence="1">Single-pass membrane protein</topology>
    </subcellularLocation>
</comment>
<dbReference type="KEGG" id="egr:104450085"/>
<feature type="region of interest" description="Disordered" evidence="17">
    <location>
        <begin position="345"/>
        <end position="378"/>
    </location>
</feature>
<feature type="binding site" evidence="15">
    <location>
        <position position="75"/>
    </location>
    <ligand>
        <name>ATP</name>
        <dbReference type="ChEBI" id="CHEBI:30616"/>
    </ligand>
</feature>
<evidence type="ECO:0000259" key="18">
    <source>
        <dbReference type="PROSITE" id="PS50011"/>
    </source>
</evidence>
<evidence type="ECO:0000256" key="14">
    <source>
        <dbReference type="ARBA" id="ARBA00023180"/>
    </source>
</evidence>
<dbReference type="CDD" id="cd14066">
    <property type="entry name" value="STKc_IRAK"/>
    <property type="match status" value="1"/>
</dbReference>
<evidence type="ECO:0000256" key="9">
    <source>
        <dbReference type="ARBA" id="ARBA00022777"/>
    </source>
</evidence>
<evidence type="ECO:0000256" key="2">
    <source>
        <dbReference type="ARBA" id="ARBA00022527"/>
    </source>
</evidence>
<organism evidence="19">
    <name type="scientific">Eucalyptus grandis</name>
    <name type="common">Flooded gum</name>
    <dbReference type="NCBI Taxonomy" id="71139"/>
    <lineage>
        <taxon>Eukaryota</taxon>
        <taxon>Viridiplantae</taxon>
        <taxon>Streptophyta</taxon>
        <taxon>Embryophyta</taxon>
        <taxon>Tracheophyta</taxon>
        <taxon>Spermatophyta</taxon>
        <taxon>Magnoliopsida</taxon>
        <taxon>eudicotyledons</taxon>
        <taxon>Gunneridae</taxon>
        <taxon>Pentapetalae</taxon>
        <taxon>rosids</taxon>
        <taxon>malvids</taxon>
        <taxon>Myrtales</taxon>
        <taxon>Myrtaceae</taxon>
        <taxon>Myrtoideae</taxon>
        <taxon>Eucalypteae</taxon>
        <taxon>Eucalyptus</taxon>
    </lineage>
</organism>
<dbReference type="SUPFAM" id="SSF56112">
    <property type="entry name" value="Protein kinase-like (PK-like)"/>
    <property type="match status" value="1"/>
</dbReference>
<keyword evidence="8 15" id="KW-0547">Nucleotide-binding</keyword>
<dbReference type="FunFam" id="3.30.200.20:FF:000225">
    <property type="entry name" value="cold-responsive protein kinase 1"/>
    <property type="match status" value="1"/>
</dbReference>
<dbReference type="EMBL" id="KK198758">
    <property type="protein sequence ID" value="KCW69935.1"/>
    <property type="molecule type" value="Genomic_DNA"/>
</dbReference>
<dbReference type="EMBL" id="KK198758">
    <property type="protein sequence ID" value="KCW69936.1"/>
    <property type="molecule type" value="Genomic_DNA"/>
</dbReference>
<dbReference type="OMA" id="CFPAFWR"/>
<dbReference type="SMART" id="SM00220">
    <property type="entry name" value="S_TKc"/>
    <property type="match status" value="1"/>
</dbReference>
<keyword evidence="3" id="KW-0597">Phosphoprotein</keyword>
<dbReference type="PANTHER" id="PTHR47973">
    <property type="entry name" value="CYSTEINE-RICH RECEPTOR-LIKE PROTEIN KINASE 3"/>
    <property type="match status" value="1"/>
</dbReference>
<dbReference type="Gene3D" id="3.30.200.20">
    <property type="entry name" value="Phosphorylase Kinase, domain 1"/>
    <property type="match status" value="1"/>
</dbReference>
<evidence type="ECO:0000256" key="8">
    <source>
        <dbReference type="ARBA" id="ARBA00022741"/>
    </source>
</evidence>
<evidence type="ECO:0000313" key="19">
    <source>
        <dbReference type="EMBL" id="KCW69936.1"/>
    </source>
</evidence>
<keyword evidence="13" id="KW-0675">Receptor</keyword>
<keyword evidence="7" id="KW-0677">Repeat</keyword>
<reference evidence="19" key="1">
    <citation type="submission" date="2013-07" db="EMBL/GenBank/DDBJ databases">
        <title>The genome of Eucalyptus grandis.</title>
        <authorList>
            <person name="Schmutz J."/>
            <person name="Hayes R."/>
            <person name="Myburg A."/>
            <person name="Tuskan G."/>
            <person name="Grattapaglia D."/>
            <person name="Rokhsar D.S."/>
        </authorList>
    </citation>
    <scope>NUCLEOTIDE SEQUENCE</scope>
    <source>
        <tissue evidence="19">Leaf extractions</tissue>
    </source>
</reference>
<keyword evidence="6" id="KW-0732">Signal</keyword>
<dbReference type="InterPro" id="IPR001245">
    <property type="entry name" value="Ser-Thr/Tyr_kinase_cat_dom"/>
</dbReference>
<evidence type="ECO:0000256" key="4">
    <source>
        <dbReference type="ARBA" id="ARBA00022679"/>
    </source>
</evidence>
<comment type="similarity">
    <text evidence="16">Belongs to the protein kinase superfamily.</text>
</comment>
<dbReference type="PROSITE" id="PS00108">
    <property type="entry name" value="PROTEIN_KINASE_ST"/>
    <property type="match status" value="1"/>
</dbReference>
<dbReference type="InterPro" id="IPR008271">
    <property type="entry name" value="Ser/Thr_kinase_AS"/>
</dbReference>
<dbReference type="InterPro" id="IPR017441">
    <property type="entry name" value="Protein_kinase_ATP_BS"/>
</dbReference>
<name>A0A059BVI9_EUCGR</name>
<evidence type="ECO:0000256" key="7">
    <source>
        <dbReference type="ARBA" id="ARBA00022737"/>
    </source>
</evidence>
<evidence type="ECO:0000256" key="10">
    <source>
        <dbReference type="ARBA" id="ARBA00022840"/>
    </source>
</evidence>
<dbReference type="InterPro" id="IPR052059">
    <property type="entry name" value="CR_Ser/Thr_kinase"/>
</dbReference>
<evidence type="ECO:0000256" key="16">
    <source>
        <dbReference type="RuleBase" id="RU000304"/>
    </source>
</evidence>
<evidence type="ECO:0000256" key="13">
    <source>
        <dbReference type="ARBA" id="ARBA00023170"/>
    </source>
</evidence>
<dbReference type="GO" id="GO:0016020">
    <property type="term" value="C:membrane"/>
    <property type="evidence" value="ECO:0007669"/>
    <property type="project" value="UniProtKB-SubCell"/>
</dbReference>